<feature type="chain" id="PRO_5002641911" evidence="10">
    <location>
        <begin position="26"/>
        <end position="897"/>
    </location>
</feature>
<dbReference type="SUPFAM" id="SSF56935">
    <property type="entry name" value="Porins"/>
    <property type="match status" value="1"/>
</dbReference>
<dbReference type="InterPro" id="IPR012910">
    <property type="entry name" value="Plug_dom"/>
</dbReference>
<evidence type="ECO:0000259" key="12">
    <source>
        <dbReference type="Pfam" id="PF07715"/>
    </source>
</evidence>
<keyword evidence="7 8" id="KW-0998">Cell outer membrane</keyword>
<dbReference type="GO" id="GO:0009279">
    <property type="term" value="C:cell outer membrane"/>
    <property type="evidence" value="ECO:0007669"/>
    <property type="project" value="UniProtKB-SubCell"/>
</dbReference>
<dbReference type="PANTHER" id="PTHR47234">
    <property type="match status" value="1"/>
</dbReference>
<evidence type="ECO:0000256" key="10">
    <source>
        <dbReference type="SAM" id="SignalP"/>
    </source>
</evidence>
<dbReference type="RefSeq" id="WP_002695753.1">
    <property type="nucleotide sequence ID" value="NZ_AAWS01000008.1"/>
</dbReference>
<evidence type="ECO:0000256" key="3">
    <source>
        <dbReference type="ARBA" id="ARBA00022452"/>
    </source>
</evidence>
<dbReference type="PROSITE" id="PS52016">
    <property type="entry name" value="TONB_DEPENDENT_REC_3"/>
    <property type="match status" value="1"/>
</dbReference>
<keyword evidence="4 8" id="KW-0812">Transmembrane</keyword>
<dbReference type="InterPro" id="IPR036942">
    <property type="entry name" value="Beta-barrel_TonB_sf"/>
</dbReference>
<dbReference type="InterPro" id="IPR008969">
    <property type="entry name" value="CarboxyPept-like_regulatory"/>
</dbReference>
<comment type="similarity">
    <text evidence="8 9">Belongs to the TonB-dependent receptor family.</text>
</comment>
<dbReference type="Proteomes" id="UP000004095">
    <property type="component" value="Unassembled WGS sequence"/>
</dbReference>
<evidence type="ECO:0000256" key="2">
    <source>
        <dbReference type="ARBA" id="ARBA00022448"/>
    </source>
</evidence>
<evidence type="ECO:0000256" key="6">
    <source>
        <dbReference type="ARBA" id="ARBA00023136"/>
    </source>
</evidence>
<evidence type="ECO:0000259" key="11">
    <source>
        <dbReference type="Pfam" id="PF00593"/>
    </source>
</evidence>
<dbReference type="eggNOG" id="COG4771">
    <property type="taxonomic scope" value="Bacteria"/>
</dbReference>
<evidence type="ECO:0000256" key="9">
    <source>
        <dbReference type="RuleBase" id="RU003357"/>
    </source>
</evidence>
<protein>
    <submittedName>
        <fullName evidence="13">TonB-dependent receptor</fullName>
    </submittedName>
</protein>
<keyword evidence="3 8" id="KW-1134">Transmembrane beta strand</keyword>
<dbReference type="Pfam" id="PF07715">
    <property type="entry name" value="Plug"/>
    <property type="match status" value="1"/>
</dbReference>
<dbReference type="EMBL" id="AAWS01000008">
    <property type="protein sequence ID" value="EAY30141.1"/>
    <property type="molecule type" value="Genomic_DNA"/>
</dbReference>
<dbReference type="Pfam" id="PF13715">
    <property type="entry name" value="CarbopepD_reg_2"/>
    <property type="match status" value="1"/>
</dbReference>
<keyword evidence="10" id="KW-0732">Signal</keyword>
<evidence type="ECO:0000313" key="14">
    <source>
        <dbReference type="Proteomes" id="UP000004095"/>
    </source>
</evidence>
<dbReference type="Gene3D" id="2.170.130.10">
    <property type="entry name" value="TonB-dependent receptor, plug domain"/>
    <property type="match status" value="1"/>
</dbReference>
<evidence type="ECO:0000256" key="7">
    <source>
        <dbReference type="ARBA" id="ARBA00023237"/>
    </source>
</evidence>
<gene>
    <name evidence="13" type="ORF">M23134_05474</name>
</gene>
<keyword evidence="14" id="KW-1185">Reference proteome</keyword>
<evidence type="ECO:0000256" key="5">
    <source>
        <dbReference type="ARBA" id="ARBA00023077"/>
    </source>
</evidence>
<dbReference type="Gene3D" id="2.60.40.1120">
    <property type="entry name" value="Carboxypeptidase-like, regulatory domain"/>
    <property type="match status" value="1"/>
</dbReference>
<feature type="domain" description="TonB-dependent receptor-like beta-barrel" evidence="11">
    <location>
        <begin position="371"/>
        <end position="854"/>
    </location>
</feature>
<sequence length="897" mass="96687">MKKNYSQLMQSFIALLFISLTGAYAQQSTIQGTVSDKFEPLIGATVVVNGTTNGTTCDINGKYTLAVKPGTYKLTASFVGTQSQTKEVTVAAGQTATLDFTLAPSLSMNEIVVVGSRAEPRTLMETAVPVDIISSKEISNSSQENVGQILQYLAPSFNSSQQTISDGTDHIDPASLRGLGPDQVLVLVNGKRRHTSALLNVNGTVGKGTVGTDLNAIPAAAIERIEVLRDGAAAQYGSDAIAGVINIVLKKQVGVAQINSQLGVTSEGDGAMGRLGVNYGFRVGKKGFVNVTGEFVDREATNRSGDYTGTVYGDARDNDLTDFFAQTGLGGKRVMAIGNSAGRNGQVFFNAEVPIVGGGELYANGGFSFRKGRANGFYRFPKDQNRVVLSIYPNGFSPEIHTDIVDRSLTMGLRGEKNGWNLDFSNTRGANGFDFNVENSNNASLGAASPLSAYAGGFRYGQNTTNLDISRKLDIGFDLNVAFGAEFRLERYEIVSGEEASYINGGQESQPGVPGSAGIQVFPGFQPQNELNQTRTNTAGYIDLEADITEALLVGVAGRFESYSDFGDNFSWKTVARYKINQTLSLRAAFSTGFRAPSLHQYYFSNLSTQFITIGANQVPVQVGTFNNESNVARAFGIDRLKPEVSQNFSVGFTTQPVAGLSLTVDAYNIDIKDRIVLSGRFDAADYPFLTTLGAGAAQFFTNAVDTRTQGLDVVANYRNDLGKGAITLTAALNLNQTEVQGQVKTPPLLAGREEQLFNREEISRLEVVQPRSKLILSALYELGKFAFTLRSTRFGEVQFLHPNDGNPANWVVNEFTGEVETRDQSFSAKFVTDLDIAFKPTTSLQLAIGANNLLNVYPDKLTHSANTSLGRFVYSRTAANFGVRGMFLYGRVSLKF</sequence>
<keyword evidence="6 8" id="KW-0472">Membrane</keyword>
<dbReference type="Pfam" id="PF00593">
    <property type="entry name" value="TonB_dep_Rec_b-barrel"/>
    <property type="match status" value="1"/>
</dbReference>
<keyword evidence="5 9" id="KW-0798">TonB box</keyword>
<dbReference type="SUPFAM" id="SSF49464">
    <property type="entry name" value="Carboxypeptidase regulatory domain-like"/>
    <property type="match status" value="1"/>
</dbReference>
<keyword evidence="2 8" id="KW-0813">Transport</keyword>
<comment type="caution">
    <text evidence="13">The sequence shown here is derived from an EMBL/GenBank/DDBJ whole genome shotgun (WGS) entry which is preliminary data.</text>
</comment>
<dbReference type="PANTHER" id="PTHR47234:SF3">
    <property type="entry name" value="SECRETIN_TONB SHORT N-TERMINAL DOMAIN-CONTAINING PROTEIN"/>
    <property type="match status" value="1"/>
</dbReference>
<dbReference type="InterPro" id="IPR039426">
    <property type="entry name" value="TonB-dep_rcpt-like"/>
</dbReference>
<organism evidence="13 14">
    <name type="scientific">Microscilla marina ATCC 23134</name>
    <dbReference type="NCBI Taxonomy" id="313606"/>
    <lineage>
        <taxon>Bacteria</taxon>
        <taxon>Pseudomonadati</taxon>
        <taxon>Bacteroidota</taxon>
        <taxon>Cytophagia</taxon>
        <taxon>Cytophagales</taxon>
        <taxon>Microscillaceae</taxon>
        <taxon>Microscilla</taxon>
    </lineage>
</organism>
<keyword evidence="13" id="KW-0675">Receptor</keyword>
<proteinExistence type="inferred from homology"/>
<evidence type="ECO:0000256" key="1">
    <source>
        <dbReference type="ARBA" id="ARBA00004571"/>
    </source>
</evidence>
<evidence type="ECO:0000256" key="8">
    <source>
        <dbReference type="PROSITE-ProRule" id="PRU01360"/>
    </source>
</evidence>
<reference evidence="13 14" key="1">
    <citation type="submission" date="2007-01" db="EMBL/GenBank/DDBJ databases">
        <authorList>
            <person name="Haygood M."/>
            <person name="Podell S."/>
            <person name="Anderson C."/>
            <person name="Hopkinson B."/>
            <person name="Roe K."/>
            <person name="Barbeau K."/>
            <person name="Gaasterland T."/>
            <person name="Ferriera S."/>
            <person name="Johnson J."/>
            <person name="Kravitz S."/>
            <person name="Beeson K."/>
            <person name="Sutton G."/>
            <person name="Rogers Y.-H."/>
            <person name="Friedman R."/>
            <person name="Frazier M."/>
            <person name="Venter J.C."/>
        </authorList>
    </citation>
    <scope>NUCLEOTIDE SEQUENCE [LARGE SCALE GENOMIC DNA]</scope>
    <source>
        <strain evidence="13 14">ATCC 23134</strain>
    </source>
</reference>
<feature type="domain" description="TonB-dependent receptor plug" evidence="12">
    <location>
        <begin position="123"/>
        <end position="244"/>
    </location>
</feature>
<dbReference type="InterPro" id="IPR000531">
    <property type="entry name" value="Beta-barrel_TonB"/>
</dbReference>
<accession>A1ZHY4</accession>
<evidence type="ECO:0000313" key="13">
    <source>
        <dbReference type="EMBL" id="EAY30141.1"/>
    </source>
</evidence>
<dbReference type="InterPro" id="IPR037066">
    <property type="entry name" value="Plug_dom_sf"/>
</dbReference>
<evidence type="ECO:0000256" key="4">
    <source>
        <dbReference type="ARBA" id="ARBA00022692"/>
    </source>
</evidence>
<comment type="subcellular location">
    <subcellularLocation>
        <location evidence="1 8">Cell outer membrane</location>
        <topology evidence="1 8">Multi-pass membrane protein</topology>
    </subcellularLocation>
</comment>
<dbReference type="AlphaFoldDB" id="A1ZHY4"/>
<dbReference type="CDD" id="cd01347">
    <property type="entry name" value="ligand_gated_channel"/>
    <property type="match status" value="1"/>
</dbReference>
<dbReference type="Gene3D" id="2.40.170.20">
    <property type="entry name" value="TonB-dependent receptor, beta-barrel domain"/>
    <property type="match status" value="1"/>
</dbReference>
<name>A1ZHY4_MICM2</name>
<feature type="signal peptide" evidence="10">
    <location>
        <begin position="1"/>
        <end position="25"/>
    </location>
</feature>